<keyword evidence="1" id="KW-1133">Transmembrane helix</keyword>
<feature type="transmembrane region" description="Helical" evidence="1">
    <location>
        <begin position="184"/>
        <end position="205"/>
    </location>
</feature>
<evidence type="ECO:0000313" key="2">
    <source>
        <dbReference type="EMBL" id="RRA94726.1"/>
    </source>
</evidence>
<dbReference type="OrthoDB" id="662673at2"/>
<dbReference type="Proteomes" id="UP000268372">
    <property type="component" value="Unassembled WGS sequence"/>
</dbReference>
<keyword evidence="3" id="KW-1185">Reference proteome</keyword>
<protein>
    <submittedName>
        <fullName evidence="2">Uncharacterized protein</fullName>
    </submittedName>
</protein>
<keyword evidence="1" id="KW-0812">Transmembrane</keyword>
<accession>A0A3P1B085</accession>
<feature type="transmembrane region" description="Helical" evidence="1">
    <location>
        <begin position="125"/>
        <end position="141"/>
    </location>
</feature>
<feature type="transmembrane region" description="Helical" evidence="1">
    <location>
        <begin position="153"/>
        <end position="172"/>
    </location>
</feature>
<evidence type="ECO:0000256" key="1">
    <source>
        <dbReference type="SAM" id="Phobius"/>
    </source>
</evidence>
<dbReference type="AlphaFoldDB" id="A0A3P1B085"/>
<reference evidence="2 3" key="1">
    <citation type="submission" date="2018-11" db="EMBL/GenBank/DDBJ databases">
        <title>Flavobacterium sp. nov., YIM 102796 draft genome.</title>
        <authorList>
            <person name="Li G."/>
            <person name="Jiang Y."/>
        </authorList>
    </citation>
    <scope>NUCLEOTIDE SEQUENCE [LARGE SCALE GENOMIC DNA]</scope>
    <source>
        <strain evidence="2 3">YIM 102796</strain>
    </source>
</reference>
<dbReference type="EMBL" id="RQTJ01000015">
    <property type="protein sequence ID" value="RRA94726.1"/>
    <property type="molecule type" value="Genomic_DNA"/>
</dbReference>
<evidence type="ECO:0000313" key="3">
    <source>
        <dbReference type="Proteomes" id="UP000268372"/>
    </source>
</evidence>
<sequence length="226" mass="26759">MEKRLTNQQIDQLFNFTKKHLVEHYDVQVELVDHLANAIEDQWKENPNILFEDALQTEFKKFGIFGFTGLVEQKQAALQSHYWRIIKKEFISFFSIPKIILTVVMFYVLFQLYSNPNSFLYNYDLLIRIGFIVLTLGIYIYQRVKIPKNKKFLLNSVGNYLYGLPIFALFYLRTNLPVNSDPSLFKIVLSSVFAQILILFFLILYTKIIPLLKYEINQTELKFSKL</sequence>
<proteinExistence type="predicted"/>
<dbReference type="RefSeq" id="WP_124899484.1">
    <property type="nucleotide sequence ID" value="NZ_RQTJ01000015.1"/>
</dbReference>
<gene>
    <name evidence="2" type="ORF">EG242_08600</name>
</gene>
<organism evidence="2 3">
    <name type="scientific">Paenimyroides viscosum</name>
    <dbReference type="NCBI Taxonomy" id="2488729"/>
    <lineage>
        <taxon>Bacteria</taxon>
        <taxon>Pseudomonadati</taxon>
        <taxon>Bacteroidota</taxon>
        <taxon>Flavobacteriia</taxon>
        <taxon>Flavobacteriales</taxon>
        <taxon>Flavobacteriaceae</taxon>
        <taxon>Paenimyroides</taxon>
    </lineage>
</organism>
<feature type="transmembrane region" description="Helical" evidence="1">
    <location>
        <begin position="90"/>
        <end position="113"/>
    </location>
</feature>
<comment type="caution">
    <text evidence="2">The sequence shown here is derived from an EMBL/GenBank/DDBJ whole genome shotgun (WGS) entry which is preliminary data.</text>
</comment>
<name>A0A3P1B085_9FLAO</name>
<keyword evidence="1" id="KW-0472">Membrane</keyword>